<reference evidence="1 2" key="1">
    <citation type="journal article" date="2023" name="Microbiol. Spectr.">
        <title>Symbiosis of Carpenter Bees with Uncharacterized Lactic Acid Bacteria Showing NAD Auxotrophy.</title>
        <authorList>
            <person name="Kawasaki S."/>
            <person name="Ozawa K."/>
            <person name="Mori T."/>
            <person name="Yamamoto A."/>
            <person name="Ito M."/>
            <person name="Ohkuma M."/>
            <person name="Sakamoto M."/>
            <person name="Matsutani M."/>
        </authorList>
    </citation>
    <scope>NUCLEOTIDE SEQUENCE [LARGE SCALE GENOMIC DNA]</scope>
    <source>
        <strain evidence="1 2">KimC2</strain>
    </source>
</reference>
<sequence>MKDDSLIRFSSTVPVKDIAGTVFDEGIDALIIGNNRFGLRLPTSYDLAETADLTKIAHQKGKKIIVAANAILHNEKLQSYQEYLAALDQIEVDYVMVGDAGAVNIIQNNFPNLKFIYNGEVLDTNSGMMNFWGEEGASYVQLSREIPYVELKELLPKLEVKPILQLFGPIAIEHSGRSLIYNYLDYVDKTNDFAPNEIYKVSLPARPEEEYIMFEDEHGTHMYAPYDLNLLSKFLELVSMGINFFTFDSKFYDGDNWLNIIKIFVKARNYILQDQLNDDRLSELEEKLLQTVPADRKYSIGFYDYQIGDIK</sequence>
<keyword evidence="1" id="KW-0378">Hydrolase</keyword>
<dbReference type="GO" id="GO:0008233">
    <property type="term" value="F:peptidase activity"/>
    <property type="evidence" value="ECO:0007669"/>
    <property type="project" value="UniProtKB-KW"/>
</dbReference>
<keyword evidence="2" id="KW-1185">Reference proteome</keyword>
<protein>
    <submittedName>
        <fullName evidence="1">Protease</fullName>
    </submittedName>
</protein>
<dbReference type="RefSeq" id="WP_317697508.1">
    <property type="nucleotide sequence ID" value="NZ_AP026801.1"/>
</dbReference>
<dbReference type="InterPro" id="IPR051454">
    <property type="entry name" value="RNA/ubiquinone_mod_enzymes"/>
</dbReference>
<dbReference type="PANTHER" id="PTHR30217:SF12">
    <property type="entry name" value="U32 FAMILY PEPTIDASE"/>
    <property type="match status" value="1"/>
</dbReference>
<dbReference type="KEGG" id="xak:KIMC2_04120"/>
<name>A0AAU9D0N9_9LACO</name>
<dbReference type="InterPro" id="IPR001539">
    <property type="entry name" value="Peptidase_U32"/>
</dbReference>
<dbReference type="Pfam" id="PF01136">
    <property type="entry name" value="Peptidase_U32"/>
    <property type="match status" value="1"/>
</dbReference>
<keyword evidence="1" id="KW-0645">Protease</keyword>
<evidence type="ECO:0000313" key="2">
    <source>
        <dbReference type="Proteomes" id="UP001321804"/>
    </source>
</evidence>
<organism evidence="1 2">
    <name type="scientific">Xylocopilactobacillus apis</name>
    <dbReference type="NCBI Taxonomy" id="2932183"/>
    <lineage>
        <taxon>Bacteria</taxon>
        <taxon>Bacillati</taxon>
        <taxon>Bacillota</taxon>
        <taxon>Bacilli</taxon>
        <taxon>Lactobacillales</taxon>
        <taxon>Lactobacillaceae</taxon>
        <taxon>Xylocopilactobacillus</taxon>
    </lineage>
</organism>
<evidence type="ECO:0000313" key="1">
    <source>
        <dbReference type="EMBL" id="BDR55850.1"/>
    </source>
</evidence>
<dbReference type="AlphaFoldDB" id="A0AAU9D0N9"/>
<dbReference type="GO" id="GO:0006508">
    <property type="term" value="P:proteolysis"/>
    <property type="evidence" value="ECO:0007669"/>
    <property type="project" value="UniProtKB-KW"/>
</dbReference>
<accession>A0AAU9D0N9</accession>
<dbReference type="PANTHER" id="PTHR30217">
    <property type="entry name" value="PEPTIDASE U32 FAMILY"/>
    <property type="match status" value="1"/>
</dbReference>
<proteinExistence type="predicted"/>
<dbReference type="Proteomes" id="UP001321804">
    <property type="component" value="Chromosome"/>
</dbReference>
<gene>
    <name evidence="1" type="ORF">KIMC2_04120</name>
</gene>
<dbReference type="EMBL" id="AP026801">
    <property type="protein sequence ID" value="BDR55850.1"/>
    <property type="molecule type" value="Genomic_DNA"/>
</dbReference>